<protein>
    <recommendedName>
        <fullName evidence="3">Pesticidal crystal protein Cry22Aa Ig-like domain-containing protein</fullName>
    </recommendedName>
</protein>
<feature type="compositionally biased region" description="Basic and acidic residues" evidence="1">
    <location>
        <begin position="133"/>
        <end position="149"/>
    </location>
</feature>
<keyword evidence="2" id="KW-0472">Membrane</keyword>
<evidence type="ECO:0000256" key="1">
    <source>
        <dbReference type="SAM" id="MobiDB-lite"/>
    </source>
</evidence>
<dbReference type="InterPro" id="IPR013783">
    <property type="entry name" value="Ig-like_fold"/>
</dbReference>
<dbReference type="RefSeq" id="WP_109709102.1">
    <property type="nucleotide sequence ID" value="NZ_QGDS01000002.1"/>
</dbReference>
<accession>A0A316A132</accession>
<dbReference type="EMBL" id="UHJJ01000002">
    <property type="protein sequence ID" value="SUQ13107.1"/>
    <property type="molecule type" value="Genomic_DNA"/>
</dbReference>
<dbReference type="AlphaFoldDB" id="A0A316A132"/>
<evidence type="ECO:0000313" key="5">
    <source>
        <dbReference type="Proteomes" id="UP000254051"/>
    </source>
</evidence>
<evidence type="ECO:0000259" key="3">
    <source>
        <dbReference type="Pfam" id="PF16403"/>
    </source>
</evidence>
<proteinExistence type="predicted"/>
<keyword evidence="5" id="KW-1185">Reference proteome</keyword>
<dbReference type="Pfam" id="PF16403">
    <property type="entry name" value="Bact_surface_Ig-like"/>
    <property type="match status" value="1"/>
</dbReference>
<sequence>MKQRLLTVMLLMVCIVLGVIGFFLYVGQDKRPPEISLEEMNITYREGDNYDVLMKGIKAKDNRDGDLSDKVFVDRIIPTESGKAVVYYGVIDSNKNVGTATRIITYMMDAQADKNEDVDASDDDTENETQPSEENKKQETASDEKRLTPEGEAPVIALNTDHVTIAAGSEFDPLSAVQDVADTVDGADTLSQQISVEGEYDIYTPGDYNLSYYVTDSDGNTSEVMTLTLTIQ</sequence>
<evidence type="ECO:0000313" key="4">
    <source>
        <dbReference type="EMBL" id="SUQ13107.1"/>
    </source>
</evidence>
<evidence type="ECO:0000256" key="2">
    <source>
        <dbReference type="SAM" id="Phobius"/>
    </source>
</evidence>
<feature type="compositionally biased region" description="Acidic residues" evidence="1">
    <location>
        <begin position="118"/>
        <end position="127"/>
    </location>
</feature>
<name>A0A316A132_9FIRM</name>
<reference evidence="5" key="1">
    <citation type="submission" date="2017-07" db="EMBL/GenBank/DDBJ databases">
        <authorList>
            <person name="Varghese N."/>
            <person name="Submissions S."/>
        </authorList>
    </citation>
    <scope>NUCLEOTIDE SEQUENCE [LARGE SCALE GENOMIC DNA]</scope>
    <source>
        <strain evidence="5">NLAE-zl-C134</strain>
    </source>
</reference>
<feature type="domain" description="Pesticidal crystal protein Cry22Aa Ig-like" evidence="3">
    <location>
        <begin position="161"/>
        <end position="224"/>
    </location>
</feature>
<keyword evidence="2" id="KW-0812">Transmembrane</keyword>
<feature type="transmembrane region" description="Helical" evidence="2">
    <location>
        <begin position="6"/>
        <end position="26"/>
    </location>
</feature>
<dbReference type="Gene3D" id="2.60.40.10">
    <property type="entry name" value="Immunoglobulins"/>
    <property type="match status" value="2"/>
</dbReference>
<dbReference type="InterPro" id="IPR032179">
    <property type="entry name" value="Cry22Aa_Ig-like"/>
</dbReference>
<keyword evidence="2" id="KW-1133">Transmembrane helix</keyword>
<dbReference type="OrthoDB" id="1972074at2"/>
<gene>
    <name evidence="4" type="ORF">SAMN05216529_102325</name>
</gene>
<organism evidence="4 5">
    <name type="scientific">Faecalicatena contorta</name>
    <dbReference type="NCBI Taxonomy" id="39482"/>
    <lineage>
        <taxon>Bacteria</taxon>
        <taxon>Bacillati</taxon>
        <taxon>Bacillota</taxon>
        <taxon>Clostridia</taxon>
        <taxon>Lachnospirales</taxon>
        <taxon>Lachnospiraceae</taxon>
        <taxon>Faecalicatena</taxon>
    </lineage>
</organism>
<dbReference type="Proteomes" id="UP000254051">
    <property type="component" value="Unassembled WGS sequence"/>
</dbReference>
<feature type="region of interest" description="Disordered" evidence="1">
    <location>
        <begin position="114"/>
        <end position="154"/>
    </location>
</feature>